<sequence>MTELKLYKSNSKGFKILAMSLPFVSSGIWMIAENHNGTFDFYMGWFITSFFGLGILIIIFNLLDKRPQIVINENGIWNRTTKQNEIKWEQIKECYLIVIYNQKFISIVTKETFVLKKNTFSWLNKLNKYVGAQEMNINLSLINIDENKLTDFMNNIRLSEKSLRNNQIKNFNSNLTMNKLSNTQKYIANLLILICLLIASFSNLYAFWVMMITMGIGGFIGKWFRGTNNNSNLRKYAVRIVYIGFTNMVLYLLIIKCYDYTTNNIGTKLTNEIENYKTKNGNYPHEIKTFNKKLNLNLFEKYIVDKIDYKKTDKEYILELMFLNQNLKEFDKEHKEWD</sequence>
<dbReference type="RefSeq" id="WP_097553207.1">
    <property type="nucleotide sequence ID" value="NZ_PCMW01000007.1"/>
</dbReference>
<evidence type="ECO:0000313" key="3">
    <source>
        <dbReference type="Proteomes" id="UP000220828"/>
    </source>
</evidence>
<dbReference type="NCBIfam" id="NF041635">
    <property type="entry name" value="STM3941_fam"/>
    <property type="match status" value="1"/>
</dbReference>
<name>A0A2H3KQK9_9FLAO</name>
<dbReference type="Proteomes" id="UP000220828">
    <property type="component" value="Unassembled WGS sequence"/>
</dbReference>
<feature type="transmembrane region" description="Helical" evidence="1">
    <location>
        <begin position="186"/>
        <end position="201"/>
    </location>
</feature>
<proteinExistence type="predicted"/>
<evidence type="ECO:0000256" key="1">
    <source>
        <dbReference type="SAM" id="Phobius"/>
    </source>
</evidence>
<keyword evidence="1" id="KW-1133">Transmembrane helix</keyword>
<feature type="transmembrane region" description="Helical" evidence="1">
    <location>
        <begin position="12"/>
        <end position="32"/>
    </location>
</feature>
<dbReference type="AlphaFoldDB" id="A0A2H3KQK9"/>
<organism evidence="2 3">
    <name type="scientific">Flavobacterium branchiophilum</name>
    <dbReference type="NCBI Taxonomy" id="55197"/>
    <lineage>
        <taxon>Bacteria</taxon>
        <taxon>Pseudomonadati</taxon>
        <taxon>Bacteroidota</taxon>
        <taxon>Flavobacteriia</taxon>
        <taxon>Flavobacteriales</taxon>
        <taxon>Flavobacteriaceae</taxon>
        <taxon>Flavobacterium</taxon>
    </lineage>
</organism>
<dbReference type="InterPro" id="IPR048136">
    <property type="entry name" value="STM3941-like"/>
</dbReference>
<feature type="transmembrane region" description="Helical" evidence="1">
    <location>
        <begin position="44"/>
        <end position="63"/>
    </location>
</feature>
<reference evidence="2 3" key="1">
    <citation type="submission" date="2017-09" db="EMBL/GenBank/DDBJ databases">
        <title>Whole genomes of Flavobacteriaceae.</title>
        <authorList>
            <person name="Stine C."/>
            <person name="Li C."/>
            <person name="Tadesse D."/>
        </authorList>
    </citation>
    <scope>NUCLEOTIDE SEQUENCE [LARGE SCALE GENOMIC DNA]</scope>
    <source>
        <strain evidence="2 3">ATCC 35036</strain>
    </source>
</reference>
<feature type="transmembrane region" description="Helical" evidence="1">
    <location>
        <begin position="236"/>
        <end position="254"/>
    </location>
</feature>
<evidence type="ECO:0000313" key="2">
    <source>
        <dbReference type="EMBL" id="PDS26788.1"/>
    </source>
</evidence>
<gene>
    <name evidence="2" type="ORF">B0A77_00810</name>
</gene>
<dbReference type="EMBL" id="PCMW01000007">
    <property type="protein sequence ID" value="PDS26788.1"/>
    <property type="molecule type" value="Genomic_DNA"/>
</dbReference>
<protein>
    <submittedName>
        <fullName evidence="2">Uncharacterized protein</fullName>
    </submittedName>
</protein>
<comment type="caution">
    <text evidence="2">The sequence shown here is derived from an EMBL/GenBank/DDBJ whole genome shotgun (WGS) entry which is preliminary data.</text>
</comment>
<keyword evidence="1" id="KW-0812">Transmembrane</keyword>
<dbReference type="OrthoDB" id="6028159at2"/>
<accession>A0A2H3KQK9</accession>
<keyword evidence="1" id="KW-0472">Membrane</keyword>